<organism evidence="7 8">
    <name type="scientific">Cupriavidus metallidurans</name>
    <dbReference type="NCBI Taxonomy" id="119219"/>
    <lineage>
        <taxon>Bacteria</taxon>
        <taxon>Pseudomonadati</taxon>
        <taxon>Pseudomonadota</taxon>
        <taxon>Betaproteobacteria</taxon>
        <taxon>Burkholderiales</taxon>
        <taxon>Burkholderiaceae</taxon>
        <taxon>Cupriavidus</taxon>
    </lineage>
</organism>
<comment type="similarity">
    <text evidence="2">Belongs to the DUF177 domain family.</text>
</comment>
<proteinExistence type="inferred from homology"/>
<evidence type="ECO:0000313" key="8">
    <source>
        <dbReference type="Proteomes" id="UP000253772"/>
    </source>
</evidence>
<dbReference type="AlphaFoldDB" id="A0A482IW67"/>
<dbReference type="GO" id="GO:0042254">
    <property type="term" value="P:ribosome biogenesis"/>
    <property type="evidence" value="ECO:0007669"/>
    <property type="project" value="UniProtKB-KW"/>
</dbReference>
<feature type="region of interest" description="Disordered" evidence="6">
    <location>
        <begin position="174"/>
        <end position="205"/>
    </location>
</feature>
<evidence type="ECO:0000313" key="7">
    <source>
        <dbReference type="EMBL" id="QBP11707.1"/>
    </source>
</evidence>
<dbReference type="InterPro" id="IPR003772">
    <property type="entry name" value="YceD"/>
</dbReference>
<comment type="function">
    <text evidence="1">Plays a role in synthesis, processing and/or stability of 23S rRNA.</text>
</comment>
<dbReference type="GeneID" id="60821093"/>
<dbReference type="EMBL" id="CP037900">
    <property type="protein sequence ID" value="QBP11707.1"/>
    <property type="molecule type" value="Genomic_DNA"/>
</dbReference>
<dbReference type="InterPro" id="IPR039255">
    <property type="entry name" value="YceD_bac"/>
</dbReference>
<dbReference type="OrthoDB" id="5297600at2"/>
<evidence type="ECO:0000256" key="4">
    <source>
        <dbReference type="ARBA" id="ARBA00022517"/>
    </source>
</evidence>
<keyword evidence="4" id="KW-0690">Ribosome biogenesis</keyword>
<dbReference type="RefSeq" id="WP_008644821.1">
    <property type="nucleotide sequence ID" value="NZ_CP037900.1"/>
</dbReference>
<dbReference type="Proteomes" id="UP000253772">
    <property type="component" value="Chromosome c1"/>
</dbReference>
<dbReference type="GO" id="GO:0005829">
    <property type="term" value="C:cytosol"/>
    <property type="evidence" value="ECO:0007669"/>
    <property type="project" value="TreeGrafter"/>
</dbReference>
<sequence length="205" mass="21790">MSQLTQPVASAGAFDLRETDLFAFCRKGSNAAGDVATRDLPRILAETAADAPASAPDETFHYMVAGSVRDEAVEPGAPVVQRLFLDVAVNGRVWLDCQRCLGVYAEPIATKMCFEVVVSEAAAEAAPMDDDETDVIVGSKKFSVLELIEDEVLLALPTAPKHAVCPSVHESLVTGADGEVEPEAPPEEEKRPSPFAALASLKTKH</sequence>
<dbReference type="PANTHER" id="PTHR38099:SF1">
    <property type="entry name" value="LARGE RIBOSOMAL RNA SUBUNIT ACCUMULATION PROTEIN YCED"/>
    <property type="match status" value="1"/>
</dbReference>
<protein>
    <recommendedName>
        <fullName evidence="3">Large ribosomal RNA subunit accumulation protein YceD</fullName>
    </recommendedName>
    <alternativeName>
        <fullName evidence="5">23S rRNA accumulation protein YceD</fullName>
    </alternativeName>
</protein>
<dbReference type="PANTHER" id="PTHR38099">
    <property type="entry name" value="LARGE RIBOSOMAL RNA SUBUNIT ACCUMULATION PROTEIN YCED"/>
    <property type="match status" value="1"/>
</dbReference>
<accession>A0A482IW67</accession>
<name>A0A482IW67_9BURK</name>
<reference evidence="7 8" key="1">
    <citation type="submission" date="2019-03" db="EMBL/GenBank/DDBJ databases">
        <title>Comparative insights into the high quality Complete genome sequence of highly metal resistant Cupriavidus metallidurans strain BS1 isolated from a gold-copper mine.</title>
        <authorList>
            <person name="Mazhar H.S."/>
            <person name="Rensing C."/>
        </authorList>
    </citation>
    <scope>NUCLEOTIDE SEQUENCE [LARGE SCALE GENOMIC DNA]</scope>
    <source>
        <strain evidence="7 8">BS1</strain>
    </source>
</reference>
<dbReference type="Pfam" id="PF02620">
    <property type="entry name" value="YceD"/>
    <property type="match status" value="1"/>
</dbReference>
<gene>
    <name evidence="7" type="ORF">DDF84_012870</name>
</gene>
<evidence type="ECO:0000256" key="3">
    <source>
        <dbReference type="ARBA" id="ARBA00015716"/>
    </source>
</evidence>
<evidence type="ECO:0000256" key="6">
    <source>
        <dbReference type="SAM" id="MobiDB-lite"/>
    </source>
</evidence>
<evidence type="ECO:0000256" key="5">
    <source>
        <dbReference type="ARBA" id="ARBA00031841"/>
    </source>
</evidence>
<evidence type="ECO:0000256" key="2">
    <source>
        <dbReference type="ARBA" id="ARBA00010740"/>
    </source>
</evidence>
<evidence type="ECO:0000256" key="1">
    <source>
        <dbReference type="ARBA" id="ARBA00002868"/>
    </source>
</evidence>